<dbReference type="InterPro" id="IPR014710">
    <property type="entry name" value="RmlC-like_jellyroll"/>
</dbReference>
<dbReference type="SUPFAM" id="SSF51182">
    <property type="entry name" value="RmlC-like cupins"/>
    <property type="match status" value="1"/>
</dbReference>
<dbReference type="PANTHER" id="PTHR43280:SF27">
    <property type="entry name" value="TRANSCRIPTIONAL REGULATOR MTLR"/>
    <property type="match status" value="1"/>
</dbReference>
<dbReference type="InterPro" id="IPR013096">
    <property type="entry name" value="Cupin_2"/>
</dbReference>
<name>A0AAE9ZRU1_9BACT</name>
<feature type="domain" description="HTH araC/xylS-type" evidence="4">
    <location>
        <begin position="196"/>
        <end position="294"/>
    </location>
</feature>
<evidence type="ECO:0000313" key="6">
    <source>
        <dbReference type="Proteomes" id="UP001218638"/>
    </source>
</evidence>
<dbReference type="PRINTS" id="PR00032">
    <property type="entry name" value="HTHARAC"/>
</dbReference>
<dbReference type="InterPro" id="IPR018062">
    <property type="entry name" value="HTH_AraC-typ_CS"/>
</dbReference>
<dbReference type="Pfam" id="PF07883">
    <property type="entry name" value="Cupin_2"/>
    <property type="match status" value="1"/>
</dbReference>
<dbReference type="SMART" id="SM00342">
    <property type="entry name" value="HTH_ARAC"/>
    <property type="match status" value="1"/>
</dbReference>
<dbReference type="PANTHER" id="PTHR43280">
    <property type="entry name" value="ARAC-FAMILY TRANSCRIPTIONAL REGULATOR"/>
    <property type="match status" value="1"/>
</dbReference>
<dbReference type="InterPro" id="IPR020449">
    <property type="entry name" value="Tscrpt_reg_AraC-type_HTH"/>
</dbReference>
<dbReference type="KEGG" id="slom:PXH66_17215"/>
<dbReference type="Gene3D" id="2.60.120.10">
    <property type="entry name" value="Jelly Rolls"/>
    <property type="match status" value="1"/>
</dbReference>
<dbReference type="Gene3D" id="1.10.10.60">
    <property type="entry name" value="Homeodomain-like"/>
    <property type="match status" value="1"/>
</dbReference>
<proteinExistence type="predicted"/>
<evidence type="ECO:0000313" key="5">
    <source>
        <dbReference type="EMBL" id="WED64080.1"/>
    </source>
</evidence>
<keyword evidence="3" id="KW-0804">Transcription</keyword>
<dbReference type="Pfam" id="PF12833">
    <property type="entry name" value="HTH_18"/>
    <property type="match status" value="1"/>
</dbReference>
<dbReference type="PROSITE" id="PS01124">
    <property type="entry name" value="HTH_ARAC_FAMILY_2"/>
    <property type="match status" value="1"/>
</dbReference>
<evidence type="ECO:0000256" key="3">
    <source>
        <dbReference type="ARBA" id="ARBA00023163"/>
    </source>
</evidence>
<protein>
    <submittedName>
        <fullName evidence="5">AraC family transcriptional regulator</fullName>
    </submittedName>
</protein>
<dbReference type="SUPFAM" id="SSF46689">
    <property type="entry name" value="Homeodomain-like"/>
    <property type="match status" value="2"/>
</dbReference>
<dbReference type="EMBL" id="CP119075">
    <property type="protein sequence ID" value="WED64080.1"/>
    <property type="molecule type" value="Genomic_DNA"/>
</dbReference>
<dbReference type="PROSITE" id="PS00041">
    <property type="entry name" value="HTH_ARAC_FAMILY_1"/>
    <property type="match status" value="1"/>
</dbReference>
<dbReference type="GO" id="GO:0043565">
    <property type="term" value="F:sequence-specific DNA binding"/>
    <property type="evidence" value="ECO:0007669"/>
    <property type="project" value="InterPro"/>
</dbReference>
<dbReference type="GO" id="GO:0003700">
    <property type="term" value="F:DNA-binding transcription factor activity"/>
    <property type="evidence" value="ECO:0007669"/>
    <property type="project" value="InterPro"/>
</dbReference>
<keyword evidence="1" id="KW-0805">Transcription regulation</keyword>
<dbReference type="InterPro" id="IPR011051">
    <property type="entry name" value="RmlC_Cupin_sf"/>
</dbReference>
<dbReference type="AlphaFoldDB" id="A0AAE9ZRU1"/>
<keyword evidence="2" id="KW-0238">DNA-binding</keyword>
<reference evidence="5" key="1">
    <citation type="submission" date="2023-03" db="EMBL/GenBank/DDBJ databases">
        <title>Lomoglobus Profundus gen. nov., sp. nov., a novel member of the phylum Verrucomicrobia, isolated from deep-marine sediment of South China Sea.</title>
        <authorList>
            <person name="Ahmad T."/>
            <person name="Ishaq S.E."/>
            <person name="Wang F."/>
        </authorList>
    </citation>
    <scope>NUCLEOTIDE SEQUENCE</scope>
    <source>
        <strain evidence="5">LMO-M01</strain>
    </source>
</reference>
<keyword evidence="6" id="KW-1185">Reference proteome</keyword>
<dbReference type="InterPro" id="IPR018060">
    <property type="entry name" value="HTH_AraC"/>
</dbReference>
<sequence length="302" mass="34626">MQAHRELIRLQENETFRVLRWNRSVVSVDVIFGRDRFTQLHGQGDHWHYHPALELTLIQSGKGTRLVGDDIDLFESGDLVLIGPNVPHYWHMRGNSSGLALQWDFPSEHGIWNFPEVARLRDLTDAARRGVQLVGNTALRVRQAMEEIVRAEGLTRLGIFLKILGMLVECSNKDRQLLSDQPFSISSNAQTQEIIQRAVSYILAHHREPMALNDLLELTGMSRATFARQFLLHAGKPFSTFRNQVRLQAVCHALKETNEPVSNIALDHGFNQLSFFNRLFNREFGMNPSTYRRRHRSGLPLS</sequence>
<evidence type="ECO:0000259" key="4">
    <source>
        <dbReference type="PROSITE" id="PS01124"/>
    </source>
</evidence>
<evidence type="ECO:0000256" key="2">
    <source>
        <dbReference type="ARBA" id="ARBA00023125"/>
    </source>
</evidence>
<evidence type="ECO:0000256" key="1">
    <source>
        <dbReference type="ARBA" id="ARBA00023015"/>
    </source>
</evidence>
<dbReference type="Proteomes" id="UP001218638">
    <property type="component" value="Chromosome"/>
</dbReference>
<dbReference type="RefSeq" id="WP_330930047.1">
    <property type="nucleotide sequence ID" value="NZ_CP119075.1"/>
</dbReference>
<dbReference type="InterPro" id="IPR009057">
    <property type="entry name" value="Homeodomain-like_sf"/>
</dbReference>
<gene>
    <name evidence="5" type="ORF">PXH66_17215</name>
</gene>
<accession>A0AAE9ZRU1</accession>
<organism evidence="5 6">
    <name type="scientific">Synoicihabitans lomoniglobus</name>
    <dbReference type="NCBI Taxonomy" id="2909285"/>
    <lineage>
        <taxon>Bacteria</taxon>
        <taxon>Pseudomonadati</taxon>
        <taxon>Verrucomicrobiota</taxon>
        <taxon>Opitutia</taxon>
        <taxon>Opitutales</taxon>
        <taxon>Opitutaceae</taxon>
        <taxon>Synoicihabitans</taxon>
    </lineage>
</organism>